<reference evidence="5 6" key="1">
    <citation type="submission" date="2017-01" db="EMBL/GenBank/DDBJ databases">
        <authorList>
            <person name="Cao J.-M."/>
        </authorList>
    </citation>
    <scope>NUCLEOTIDE SEQUENCE [LARGE SCALE GENOMIC DNA]</scope>
    <source>
        <strain evidence="5 6">888-76</strain>
    </source>
</reference>
<keyword evidence="6" id="KW-1185">Reference proteome</keyword>
<dbReference type="SUPFAM" id="SSF54826">
    <property type="entry name" value="Enolase N-terminal domain-like"/>
    <property type="match status" value="1"/>
</dbReference>
<dbReference type="Pfam" id="PF02746">
    <property type="entry name" value="MR_MLE_N"/>
    <property type="match status" value="1"/>
</dbReference>
<dbReference type="PANTHER" id="PTHR13794">
    <property type="entry name" value="ENOLASE SUPERFAMILY, MANDELATE RACEMASE"/>
    <property type="match status" value="1"/>
</dbReference>
<dbReference type="KEGG" id="kco:BWI95_18055"/>
<dbReference type="SFLD" id="SFLDG00179">
    <property type="entry name" value="mandelate_racemase"/>
    <property type="match status" value="1"/>
</dbReference>
<accession>A0A807LHJ4</accession>
<dbReference type="SMART" id="SM00922">
    <property type="entry name" value="MR_MLE"/>
    <property type="match status" value="1"/>
</dbReference>
<dbReference type="InterPro" id="IPR036849">
    <property type="entry name" value="Enolase-like_C_sf"/>
</dbReference>
<comment type="cofactor">
    <cofactor evidence="1">
        <name>Mg(2+)</name>
        <dbReference type="ChEBI" id="CHEBI:18420"/>
    </cofactor>
</comment>
<name>A0A807LHJ4_9ENTR</name>
<dbReference type="GO" id="GO:0009063">
    <property type="term" value="P:amino acid catabolic process"/>
    <property type="evidence" value="ECO:0007669"/>
    <property type="project" value="InterPro"/>
</dbReference>
<protein>
    <submittedName>
        <fullName evidence="5">Enolase</fullName>
    </submittedName>
</protein>
<dbReference type="Gene3D" id="3.30.390.10">
    <property type="entry name" value="Enolase-like, N-terminal domain"/>
    <property type="match status" value="1"/>
</dbReference>
<feature type="domain" description="Mandelate racemase/muconate lactonizing enzyme C-terminal" evidence="4">
    <location>
        <begin position="162"/>
        <end position="257"/>
    </location>
</feature>
<dbReference type="GO" id="GO:0016836">
    <property type="term" value="F:hydro-lyase activity"/>
    <property type="evidence" value="ECO:0007669"/>
    <property type="project" value="TreeGrafter"/>
</dbReference>
<evidence type="ECO:0000256" key="2">
    <source>
        <dbReference type="ARBA" id="ARBA00022723"/>
    </source>
</evidence>
<dbReference type="PROSITE" id="PS00908">
    <property type="entry name" value="MR_MLE_1"/>
    <property type="match status" value="1"/>
</dbReference>
<dbReference type="InterPro" id="IPR046945">
    <property type="entry name" value="RHMD-like"/>
</dbReference>
<dbReference type="EMBL" id="CP019445">
    <property type="protein sequence ID" value="APZ06807.1"/>
    <property type="molecule type" value="Genomic_DNA"/>
</dbReference>
<dbReference type="InterPro" id="IPR029065">
    <property type="entry name" value="Enolase_C-like"/>
</dbReference>
<keyword evidence="2" id="KW-0479">Metal-binding</keyword>
<evidence type="ECO:0000256" key="1">
    <source>
        <dbReference type="ARBA" id="ARBA00001946"/>
    </source>
</evidence>
<keyword evidence="3" id="KW-0460">Magnesium</keyword>
<evidence type="ECO:0000313" key="5">
    <source>
        <dbReference type="EMBL" id="APZ06807.1"/>
    </source>
</evidence>
<evidence type="ECO:0000313" key="6">
    <source>
        <dbReference type="Proteomes" id="UP000187148"/>
    </source>
</evidence>
<dbReference type="SUPFAM" id="SSF51604">
    <property type="entry name" value="Enolase C-terminal domain-like"/>
    <property type="match status" value="1"/>
</dbReference>
<dbReference type="Pfam" id="PF13378">
    <property type="entry name" value="MR_MLE_C"/>
    <property type="match status" value="1"/>
</dbReference>
<gene>
    <name evidence="5" type="ORF">BWI95_18055</name>
</gene>
<dbReference type="SFLD" id="SFLDS00001">
    <property type="entry name" value="Enolase"/>
    <property type="match status" value="1"/>
</dbReference>
<dbReference type="InterPro" id="IPR013342">
    <property type="entry name" value="Mandelate_racemase_C"/>
</dbReference>
<dbReference type="InterPro" id="IPR029017">
    <property type="entry name" value="Enolase-like_N"/>
</dbReference>
<dbReference type="GO" id="GO:0000287">
    <property type="term" value="F:magnesium ion binding"/>
    <property type="evidence" value="ECO:0007669"/>
    <property type="project" value="TreeGrafter"/>
</dbReference>
<dbReference type="GO" id="GO:0016052">
    <property type="term" value="P:carbohydrate catabolic process"/>
    <property type="evidence" value="ECO:0007669"/>
    <property type="project" value="TreeGrafter"/>
</dbReference>
<evidence type="ECO:0000259" key="4">
    <source>
        <dbReference type="SMART" id="SM00922"/>
    </source>
</evidence>
<sequence>MKISRIDCFPLKITTPQAYLGGEVKASDSDYYYRPEYRCVYSRKMETCLVKITTDSGHVGWGEALAPVVPQVIAEIITQLFAPLLTGQSPFASQVLNARMYDAMRDRGHITGYHIDALAAVDIALWDLKGQILNQPVYQLLGGAFREQIPCYVSGLPEPDLPARCALALRWQQKGFNAIKLALGYGVQQDIENVRAIRDALGPQASLFLDAHWNYSVAQAAELANALHPLGVGFLEAPLLPEDIAGHRELRAKSPLPIALGETERTRYQFKPFIEQRAMDIVQPDVGRTGITELMHIASLAQTWNLQVAPHLSVGLGPCIAASIHVAAALPNLFMLEYQPPVFELANQLLDTPLVCEAGHYTLPQGAGLGIAINEARVRESVMRVTC</sequence>
<dbReference type="Gene3D" id="3.20.20.120">
    <property type="entry name" value="Enolase-like C-terminal domain"/>
    <property type="match status" value="1"/>
</dbReference>
<dbReference type="AlphaFoldDB" id="A0A807LHJ4"/>
<dbReference type="CDD" id="cd03316">
    <property type="entry name" value="MR_like"/>
    <property type="match status" value="1"/>
</dbReference>
<dbReference type="InterPro" id="IPR013341">
    <property type="entry name" value="Mandelate_racemase_N_dom"/>
</dbReference>
<organism evidence="5 6">
    <name type="scientific">Kosakonia cowanii JCM 10956 = DSM 18146</name>
    <dbReference type="NCBI Taxonomy" id="1300165"/>
    <lineage>
        <taxon>Bacteria</taxon>
        <taxon>Pseudomonadati</taxon>
        <taxon>Pseudomonadota</taxon>
        <taxon>Gammaproteobacteria</taxon>
        <taxon>Enterobacterales</taxon>
        <taxon>Enterobacteriaceae</taxon>
        <taxon>Kosakonia</taxon>
    </lineage>
</organism>
<evidence type="ECO:0000256" key="3">
    <source>
        <dbReference type="ARBA" id="ARBA00022842"/>
    </source>
</evidence>
<dbReference type="PANTHER" id="PTHR13794:SF58">
    <property type="entry name" value="MITOCHONDRIAL ENOLASE SUPERFAMILY MEMBER 1"/>
    <property type="match status" value="1"/>
</dbReference>
<dbReference type="InterPro" id="IPR018110">
    <property type="entry name" value="Mandel_Rmase/mucon_lact_enz_CS"/>
</dbReference>
<dbReference type="Proteomes" id="UP000187148">
    <property type="component" value="Chromosome"/>
</dbReference>
<proteinExistence type="predicted"/>
<dbReference type="RefSeq" id="WP_076769972.1">
    <property type="nucleotide sequence ID" value="NZ_CP019445.1"/>
</dbReference>